<feature type="domain" description="Diphthamide synthase" evidence="1">
    <location>
        <begin position="3"/>
        <end position="186"/>
    </location>
</feature>
<evidence type="ECO:0000259" key="1">
    <source>
        <dbReference type="Pfam" id="PF01902"/>
    </source>
</evidence>
<evidence type="ECO:0000313" key="2">
    <source>
        <dbReference type="EMBL" id="NGP76943.1"/>
    </source>
</evidence>
<dbReference type="Pfam" id="PF01902">
    <property type="entry name" value="Diphthami_syn_2"/>
    <property type="match status" value="1"/>
</dbReference>
<sequence>MDILFWSGGKDSYLALEFYRKENDIHELKLLTTYEEERKIVPFQEIELKEIQQQADKLDLDLITVPLPRQCPNDVYLNQVKKALEATDQEIEHLLFGDWKLEDIKEWREKEFGKMGYECLFPIWRKSLDELMPVLLLKPVEVTISAVKEEYRKFIAVGETYNQRFVRQLPKEIDPMGEKGEFHTKVTIKNFDDIEPKKQPLI</sequence>
<organism evidence="2 3">
    <name type="scientific">Halalkalibaculum roseum</name>
    <dbReference type="NCBI Taxonomy" id="2709311"/>
    <lineage>
        <taxon>Bacteria</taxon>
        <taxon>Pseudomonadati</taxon>
        <taxon>Balneolota</taxon>
        <taxon>Balneolia</taxon>
        <taxon>Balneolales</taxon>
        <taxon>Balneolaceae</taxon>
        <taxon>Halalkalibaculum</taxon>
    </lineage>
</organism>
<evidence type="ECO:0000313" key="3">
    <source>
        <dbReference type="Proteomes" id="UP000473278"/>
    </source>
</evidence>
<name>A0A6M1T9P5_9BACT</name>
<dbReference type="InterPro" id="IPR002761">
    <property type="entry name" value="Diphthami_syn_dom"/>
</dbReference>
<comment type="caution">
    <text evidence="2">The sequence shown here is derived from an EMBL/GenBank/DDBJ whole genome shotgun (WGS) entry which is preliminary data.</text>
</comment>
<keyword evidence="3" id="KW-1185">Reference proteome</keyword>
<dbReference type="SUPFAM" id="SSF52402">
    <property type="entry name" value="Adenine nucleotide alpha hydrolases-like"/>
    <property type="match status" value="1"/>
</dbReference>
<dbReference type="EMBL" id="JAALLT010000003">
    <property type="protein sequence ID" value="NGP76943.1"/>
    <property type="molecule type" value="Genomic_DNA"/>
</dbReference>
<dbReference type="RefSeq" id="WP_165141825.1">
    <property type="nucleotide sequence ID" value="NZ_JAALLT010000003.1"/>
</dbReference>
<accession>A0A6M1T9P5</accession>
<gene>
    <name evidence="2" type="ORF">G3570_09885</name>
</gene>
<dbReference type="Proteomes" id="UP000473278">
    <property type="component" value="Unassembled WGS sequence"/>
</dbReference>
<dbReference type="InterPro" id="IPR014729">
    <property type="entry name" value="Rossmann-like_a/b/a_fold"/>
</dbReference>
<reference evidence="2 3" key="1">
    <citation type="submission" date="2020-02" db="EMBL/GenBank/DDBJ databases">
        <title>Balneolaceae bacterium YR4-1, complete genome.</title>
        <authorList>
            <person name="Li Y."/>
            <person name="Wu S."/>
        </authorList>
    </citation>
    <scope>NUCLEOTIDE SEQUENCE [LARGE SCALE GENOMIC DNA]</scope>
    <source>
        <strain evidence="2 3">YR4-1</strain>
    </source>
</reference>
<dbReference type="Gene3D" id="3.40.50.620">
    <property type="entry name" value="HUPs"/>
    <property type="match status" value="1"/>
</dbReference>
<proteinExistence type="predicted"/>
<dbReference type="AlphaFoldDB" id="A0A6M1T9P5"/>
<protein>
    <recommendedName>
        <fullName evidence="1">Diphthamide synthase domain-containing protein</fullName>
    </recommendedName>
</protein>